<dbReference type="InterPro" id="IPR033121">
    <property type="entry name" value="PEPTIDASE_A1"/>
</dbReference>
<feature type="compositionally biased region" description="Low complexity" evidence="4">
    <location>
        <begin position="429"/>
        <end position="448"/>
    </location>
</feature>
<dbReference type="InterPro" id="IPR021109">
    <property type="entry name" value="Peptidase_aspartic_dom_sf"/>
</dbReference>
<feature type="region of interest" description="Disordered" evidence="4">
    <location>
        <begin position="546"/>
        <end position="577"/>
    </location>
</feature>
<evidence type="ECO:0000256" key="3">
    <source>
        <dbReference type="RuleBase" id="RU000454"/>
    </source>
</evidence>
<dbReference type="GO" id="GO:0000324">
    <property type="term" value="C:fungal-type vacuole"/>
    <property type="evidence" value="ECO:0007669"/>
    <property type="project" value="TreeGrafter"/>
</dbReference>
<reference evidence="7" key="1">
    <citation type="journal article" date="2020" name="Stud. Mycol.">
        <title>101 Dothideomycetes genomes: a test case for predicting lifestyles and emergence of pathogens.</title>
        <authorList>
            <person name="Haridas S."/>
            <person name="Albert R."/>
            <person name="Binder M."/>
            <person name="Bloem J."/>
            <person name="Labutti K."/>
            <person name="Salamov A."/>
            <person name="Andreopoulos B."/>
            <person name="Baker S."/>
            <person name="Barry K."/>
            <person name="Bills G."/>
            <person name="Bluhm B."/>
            <person name="Cannon C."/>
            <person name="Castanera R."/>
            <person name="Culley D."/>
            <person name="Daum C."/>
            <person name="Ezra D."/>
            <person name="Gonzalez J."/>
            <person name="Henrissat B."/>
            <person name="Kuo A."/>
            <person name="Liang C."/>
            <person name="Lipzen A."/>
            <person name="Lutzoni F."/>
            <person name="Magnuson J."/>
            <person name="Mondo S."/>
            <person name="Nolan M."/>
            <person name="Ohm R."/>
            <person name="Pangilinan J."/>
            <person name="Park H.-J."/>
            <person name="Ramirez L."/>
            <person name="Alfaro M."/>
            <person name="Sun H."/>
            <person name="Tritt A."/>
            <person name="Yoshinaga Y."/>
            <person name="Zwiers L.-H."/>
            <person name="Turgeon B."/>
            <person name="Goodwin S."/>
            <person name="Spatafora J."/>
            <person name="Crous P."/>
            <person name="Grigoriev I."/>
        </authorList>
    </citation>
    <scope>NUCLEOTIDE SEQUENCE</scope>
    <source>
        <strain evidence="7">CBS 122681</strain>
    </source>
</reference>
<dbReference type="Pfam" id="PF00026">
    <property type="entry name" value="Asp"/>
    <property type="match status" value="2"/>
</dbReference>
<feature type="domain" description="Peptidase A1" evidence="6">
    <location>
        <begin position="111"/>
        <end position="619"/>
    </location>
</feature>
<dbReference type="PROSITE" id="PS51767">
    <property type="entry name" value="PEPTIDASE_A1"/>
    <property type="match status" value="1"/>
</dbReference>
<organism evidence="7 8">
    <name type="scientific">Lophiostoma macrostomum CBS 122681</name>
    <dbReference type="NCBI Taxonomy" id="1314788"/>
    <lineage>
        <taxon>Eukaryota</taxon>
        <taxon>Fungi</taxon>
        <taxon>Dikarya</taxon>
        <taxon>Ascomycota</taxon>
        <taxon>Pezizomycotina</taxon>
        <taxon>Dothideomycetes</taxon>
        <taxon>Pleosporomycetidae</taxon>
        <taxon>Pleosporales</taxon>
        <taxon>Lophiostomataceae</taxon>
        <taxon>Lophiostoma</taxon>
    </lineage>
</organism>
<evidence type="ECO:0000256" key="1">
    <source>
        <dbReference type="ARBA" id="ARBA00007447"/>
    </source>
</evidence>
<dbReference type="SUPFAM" id="SSF50630">
    <property type="entry name" value="Acid proteases"/>
    <property type="match status" value="2"/>
</dbReference>
<evidence type="ECO:0000259" key="6">
    <source>
        <dbReference type="PROSITE" id="PS51767"/>
    </source>
</evidence>
<feature type="compositionally biased region" description="Acidic residues" evidence="4">
    <location>
        <begin position="378"/>
        <end position="388"/>
    </location>
</feature>
<feature type="region of interest" description="Disordered" evidence="4">
    <location>
        <begin position="47"/>
        <end position="94"/>
    </location>
</feature>
<dbReference type="AlphaFoldDB" id="A0A6A6SHP7"/>
<dbReference type="Gene3D" id="2.40.70.10">
    <property type="entry name" value="Acid Proteases"/>
    <property type="match status" value="2"/>
</dbReference>
<proteinExistence type="inferred from homology"/>
<keyword evidence="3 7" id="KW-0645">Protease</keyword>
<comment type="similarity">
    <text evidence="1 3">Belongs to the peptidase A1 family.</text>
</comment>
<keyword evidence="3" id="KW-0378">Hydrolase</keyword>
<feature type="compositionally biased region" description="Basic and acidic residues" evidence="4">
    <location>
        <begin position="403"/>
        <end position="417"/>
    </location>
</feature>
<dbReference type="InterPro" id="IPR034164">
    <property type="entry name" value="Pepsin-like_dom"/>
</dbReference>
<dbReference type="OrthoDB" id="15189at2759"/>
<dbReference type="GO" id="GO:0004190">
    <property type="term" value="F:aspartic-type endopeptidase activity"/>
    <property type="evidence" value="ECO:0007669"/>
    <property type="project" value="UniProtKB-KW"/>
</dbReference>
<evidence type="ECO:0000256" key="4">
    <source>
        <dbReference type="SAM" id="MobiDB-lite"/>
    </source>
</evidence>
<accession>A0A6A6SHP7</accession>
<keyword evidence="8" id="KW-1185">Reference proteome</keyword>
<dbReference type="Proteomes" id="UP000799324">
    <property type="component" value="Unassembled WGS sequence"/>
</dbReference>
<dbReference type="PANTHER" id="PTHR47966">
    <property type="entry name" value="BETA-SITE APP-CLEAVING ENZYME, ISOFORM A-RELATED"/>
    <property type="match status" value="1"/>
</dbReference>
<name>A0A6A6SHP7_9PLEO</name>
<feature type="compositionally biased region" description="Basic and acidic residues" evidence="4">
    <location>
        <begin position="359"/>
        <end position="370"/>
    </location>
</feature>
<dbReference type="CDD" id="cd05471">
    <property type="entry name" value="pepsin_like"/>
    <property type="match status" value="1"/>
</dbReference>
<evidence type="ECO:0000256" key="2">
    <source>
        <dbReference type="ARBA" id="ARBA00022750"/>
    </source>
</evidence>
<sequence length="624" mass="64924">MHVHSLLFLLYIYIGNVHGAAIARQSASASASRLPFAPHILPLTSTPITPNSPINRRPRPYNRTPVPIPRPTLPFDLDSNATEDSRQDGDETVAETETVQHDLYTYSGRVYMTDISVGTPPVVYTVVVDTGSSDTWLASLSFQCESQTTHTNISLQYCGFGTLYNPAESASYSTLAAQGVAEAAFAVNYTDGEFLGGVLGVEDIGIGGGGGGGIEGGADESLKVRQTIGIVSQGWWDGDGVSSGLMGLAYPAMVSGYSELGYTSVMFSLFNQTPSLSAIFSLAISRPDATGSTNSGGLLAIGGIPDVEYDGDFVTVPIQPISGDVYAFYAVEVQGFNVSAAGNGGDEDEDGDGDGGSSDVEKTKRGERKLGGYGDVGEGLDDVSDDVEGNTFNNNSRPRPKGRGRERSALTSRKEIKTTAIGTANGMAPISSSSSSSPSPSTSTPRTTEQSLASLAVTGIIDSGSTHMYLPNSVFSPPATYTPTTGLYTAPCTATPPSLGITIAGTTFWVDGRDLLSRENQYSFADSFAGDRDSLTNISGLEGVKDAGGDIVGDGEGGEGGNGGDGGKDGEGGGRQTGRSRLCVVQIQRQGAGDTVLGDAFLRGVVAVFDLADNQMQFAARSRY</sequence>
<dbReference type="PRINTS" id="PR00792">
    <property type="entry name" value="PEPSIN"/>
</dbReference>
<feature type="region of interest" description="Disordered" evidence="4">
    <location>
        <begin position="340"/>
        <end position="449"/>
    </location>
</feature>
<keyword evidence="5" id="KW-0732">Signal</keyword>
<dbReference type="PANTHER" id="PTHR47966:SF47">
    <property type="entry name" value="ENDOPEPTIDASE, PUTATIVE (AFU_ORTHOLOGUE AFUA_3G01220)-RELATED"/>
    <property type="match status" value="1"/>
</dbReference>
<dbReference type="EMBL" id="MU004638">
    <property type="protein sequence ID" value="KAF2647306.1"/>
    <property type="molecule type" value="Genomic_DNA"/>
</dbReference>
<dbReference type="InterPro" id="IPR001969">
    <property type="entry name" value="Aspartic_peptidase_AS"/>
</dbReference>
<feature type="compositionally biased region" description="Gly residues" evidence="4">
    <location>
        <begin position="550"/>
        <end position="565"/>
    </location>
</feature>
<feature type="chain" id="PRO_5025444345" evidence="5">
    <location>
        <begin position="20"/>
        <end position="624"/>
    </location>
</feature>
<dbReference type="GO" id="GO:0006508">
    <property type="term" value="P:proteolysis"/>
    <property type="evidence" value="ECO:0007669"/>
    <property type="project" value="UniProtKB-KW"/>
</dbReference>
<dbReference type="InterPro" id="IPR001461">
    <property type="entry name" value="Aspartic_peptidase_A1"/>
</dbReference>
<protein>
    <submittedName>
        <fullName evidence="7">Acid protease</fullName>
    </submittedName>
</protein>
<keyword evidence="2 3" id="KW-0064">Aspartyl protease</keyword>
<evidence type="ECO:0000313" key="8">
    <source>
        <dbReference type="Proteomes" id="UP000799324"/>
    </source>
</evidence>
<feature type="signal peptide" evidence="5">
    <location>
        <begin position="1"/>
        <end position="19"/>
    </location>
</feature>
<evidence type="ECO:0000256" key="5">
    <source>
        <dbReference type="SAM" id="SignalP"/>
    </source>
</evidence>
<gene>
    <name evidence="7" type="ORF">K491DRAFT_685635</name>
</gene>
<evidence type="ECO:0000313" key="7">
    <source>
        <dbReference type="EMBL" id="KAF2647306.1"/>
    </source>
</evidence>
<dbReference type="PROSITE" id="PS00141">
    <property type="entry name" value="ASP_PROTEASE"/>
    <property type="match status" value="2"/>
</dbReference>